<accession>F4RUJ1</accession>
<dbReference type="VEuPathDB" id="FungiDB:MELLADRAFT_108866"/>
<dbReference type="AlphaFoldDB" id="F4RUJ1"/>
<feature type="compositionally biased region" description="Acidic residues" evidence="1">
    <location>
        <begin position="73"/>
        <end position="82"/>
    </location>
</feature>
<sequence>MESQSNAESQKARENILKAALKGPKTRAGTKQLATSTVVEEDDSEGSEGDRSDNPTNKTEGQHNKTVITLEDFNMDDGDDSETGSKKKGMSPIFNEKSSSES</sequence>
<evidence type="ECO:0000256" key="1">
    <source>
        <dbReference type="SAM" id="MobiDB-lite"/>
    </source>
</evidence>
<dbReference type="EMBL" id="GL883121">
    <property type="protein sequence ID" value="EGG03990.1"/>
    <property type="molecule type" value="Genomic_DNA"/>
</dbReference>
<evidence type="ECO:0000313" key="2">
    <source>
        <dbReference type="EMBL" id="EGG03990.1"/>
    </source>
</evidence>
<dbReference type="RefSeq" id="XP_007412783.1">
    <property type="nucleotide sequence ID" value="XM_007412721.1"/>
</dbReference>
<gene>
    <name evidence="2" type="ORF">MELLADRAFT_108866</name>
</gene>
<name>F4RUJ1_MELLP</name>
<dbReference type="HOGENOM" id="CLU_2278083_0_0_1"/>
<dbReference type="GeneID" id="18923587"/>
<keyword evidence="3" id="KW-1185">Reference proteome</keyword>
<feature type="region of interest" description="Disordered" evidence="1">
    <location>
        <begin position="1"/>
        <end position="102"/>
    </location>
</feature>
<dbReference type="Proteomes" id="UP000001072">
    <property type="component" value="Unassembled WGS sequence"/>
</dbReference>
<protein>
    <submittedName>
        <fullName evidence="2">Uncharacterized protein</fullName>
    </submittedName>
</protein>
<organism evidence="3">
    <name type="scientific">Melampsora larici-populina (strain 98AG31 / pathotype 3-4-7)</name>
    <name type="common">Poplar leaf rust fungus</name>
    <dbReference type="NCBI Taxonomy" id="747676"/>
    <lineage>
        <taxon>Eukaryota</taxon>
        <taxon>Fungi</taxon>
        <taxon>Dikarya</taxon>
        <taxon>Basidiomycota</taxon>
        <taxon>Pucciniomycotina</taxon>
        <taxon>Pucciniomycetes</taxon>
        <taxon>Pucciniales</taxon>
        <taxon>Melampsoraceae</taxon>
        <taxon>Melampsora</taxon>
    </lineage>
</organism>
<feature type="compositionally biased region" description="Polar residues" evidence="1">
    <location>
        <begin position="54"/>
        <end position="67"/>
    </location>
</feature>
<evidence type="ECO:0000313" key="3">
    <source>
        <dbReference type="Proteomes" id="UP000001072"/>
    </source>
</evidence>
<dbReference type="InParanoid" id="F4RUJ1"/>
<proteinExistence type="predicted"/>
<reference evidence="3" key="1">
    <citation type="journal article" date="2011" name="Proc. Natl. Acad. Sci. U.S.A.">
        <title>Obligate biotrophy features unraveled by the genomic analysis of rust fungi.</title>
        <authorList>
            <person name="Duplessis S."/>
            <person name="Cuomo C.A."/>
            <person name="Lin Y.-C."/>
            <person name="Aerts A."/>
            <person name="Tisserant E."/>
            <person name="Veneault-Fourrey C."/>
            <person name="Joly D.L."/>
            <person name="Hacquard S."/>
            <person name="Amselem J."/>
            <person name="Cantarel B.L."/>
            <person name="Chiu R."/>
            <person name="Coutinho P.M."/>
            <person name="Feau N."/>
            <person name="Field M."/>
            <person name="Frey P."/>
            <person name="Gelhaye E."/>
            <person name="Goldberg J."/>
            <person name="Grabherr M.G."/>
            <person name="Kodira C.D."/>
            <person name="Kohler A."/>
            <person name="Kuees U."/>
            <person name="Lindquist E.A."/>
            <person name="Lucas S.M."/>
            <person name="Mago R."/>
            <person name="Mauceli E."/>
            <person name="Morin E."/>
            <person name="Murat C."/>
            <person name="Pangilinan J.L."/>
            <person name="Park R."/>
            <person name="Pearson M."/>
            <person name="Quesneville H."/>
            <person name="Rouhier N."/>
            <person name="Sakthikumar S."/>
            <person name="Salamov A.A."/>
            <person name="Schmutz J."/>
            <person name="Selles B."/>
            <person name="Shapiro H."/>
            <person name="Tanguay P."/>
            <person name="Tuskan G.A."/>
            <person name="Henrissat B."/>
            <person name="Van de Peer Y."/>
            <person name="Rouze P."/>
            <person name="Ellis J.G."/>
            <person name="Dodds P.N."/>
            <person name="Schein J.E."/>
            <person name="Zhong S."/>
            <person name="Hamelin R.C."/>
            <person name="Grigoriev I.V."/>
            <person name="Szabo L.J."/>
            <person name="Martin F."/>
        </authorList>
    </citation>
    <scope>NUCLEOTIDE SEQUENCE [LARGE SCALE GENOMIC DNA]</scope>
    <source>
        <strain evidence="3">98AG31 / pathotype 3-4-7</strain>
    </source>
</reference>
<dbReference type="KEGG" id="mlr:MELLADRAFT_108866"/>